<evidence type="ECO:0000313" key="2">
    <source>
        <dbReference type="EMBL" id="GAA1913181.1"/>
    </source>
</evidence>
<evidence type="ECO:0000313" key="3">
    <source>
        <dbReference type="Proteomes" id="UP001501612"/>
    </source>
</evidence>
<name>A0ABP5AH31_9ACTN</name>
<comment type="caution">
    <text evidence="2">The sequence shown here is derived from an EMBL/GenBank/DDBJ whole genome shotgun (WGS) entry which is preliminary data.</text>
</comment>
<proteinExistence type="predicted"/>
<evidence type="ECO:0000259" key="1">
    <source>
        <dbReference type="Pfam" id="PF20229"/>
    </source>
</evidence>
<protein>
    <recommendedName>
        <fullName evidence="1">ChrB N-terminal domain-containing protein</fullName>
    </recommendedName>
</protein>
<feature type="domain" description="ChrB N-terminal" evidence="1">
    <location>
        <begin position="24"/>
        <end position="103"/>
    </location>
</feature>
<dbReference type="EMBL" id="BAAAMY010000003">
    <property type="protein sequence ID" value="GAA1913181.1"/>
    <property type="molecule type" value="Genomic_DNA"/>
</dbReference>
<organism evidence="2 3">
    <name type="scientific">Nocardioides lentus</name>
    <dbReference type="NCBI Taxonomy" id="338077"/>
    <lineage>
        <taxon>Bacteria</taxon>
        <taxon>Bacillati</taxon>
        <taxon>Actinomycetota</taxon>
        <taxon>Actinomycetes</taxon>
        <taxon>Propionibacteriales</taxon>
        <taxon>Nocardioidaceae</taxon>
        <taxon>Nocardioides</taxon>
    </lineage>
</organism>
<dbReference type="RefSeq" id="WP_344005392.1">
    <property type="nucleotide sequence ID" value="NZ_BAAAMY010000003.1"/>
</dbReference>
<dbReference type="Pfam" id="PF20229">
    <property type="entry name" value="ChrB_N"/>
    <property type="match status" value="1"/>
</dbReference>
<accession>A0ABP5AH31</accession>
<sequence>MVSPPDVTWVCLVYRVPREPSTPRIAVWRRLRALGVAQLGDGVVALPEDPRTREHLEWVADRVLGAGGTALLLQARTLTRHDERELARTMARARAQEYRDLAREADVAARTGLVAGDATRTATRLRRALRAVQRRDYFPPPERDEAVRAVREAVDLLREPVTPAAARSTPGAGGPA</sequence>
<gene>
    <name evidence="2" type="ORF">GCM10009737_13260</name>
</gene>
<dbReference type="Proteomes" id="UP001501612">
    <property type="component" value="Unassembled WGS sequence"/>
</dbReference>
<reference evidence="3" key="1">
    <citation type="journal article" date="2019" name="Int. J. Syst. Evol. Microbiol.">
        <title>The Global Catalogue of Microorganisms (GCM) 10K type strain sequencing project: providing services to taxonomists for standard genome sequencing and annotation.</title>
        <authorList>
            <consortium name="The Broad Institute Genomics Platform"/>
            <consortium name="The Broad Institute Genome Sequencing Center for Infectious Disease"/>
            <person name="Wu L."/>
            <person name="Ma J."/>
        </authorList>
    </citation>
    <scope>NUCLEOTIDE SEQUENCE [LARGE SCALE GENOMIC DNA]</scope>
    <source>
        <strain evidence="3">JCM 14046</strain>
    </source>
</reference>
<dbReference type="InterPro" id="IPR046858">
    <property type="entry name" value="ChrB_N"/>
</dbReference>
<keyword evidence="3" id="KW-1185">Reference proteome</keyword>